<feature type="compositionally biased region" description="Low complexity" evidence="1">
    <location>
        <begin position="537"/>
        <end position="547"/>
    </location>
</feature>
<feature type="compositionally biased region" description="Low complexity" evidence="1">
    <location>
        <begin position="561"/>
        <end position="601"/>
    </location>
</feature>
<feature type="compositionally biased region" description="Low complexity" evidence="1">
    <location>
        <begin position="755"/>
        <end position="781"/>
    </location>
</feature>
<dbReference type="EMBL" id="AOGT01000930">
    <property type="protein sequence ID" value="EMG48874.1"/>
    <property type="molecule type" value="Genomic_DNA"/>
</dbReference>
<dbReference type="HOGENOM" id="CLU_317348_0_0_1"/>
<feature type="compositionally biased region" description="Low complexity" evidence="1">
    <location>
        <begin position="859"/>
        <end position="870"/>
    </location>
</feature>
<protein>
    <submittedName>
        <fullName evidence="2">Uncharacterized protein</fullName>
    </submittedName>
</protein>
<dbReference type="Proteomes" id="UP000011777">
    <property type="component" value="Unassembled WGS sequence"/>
</dbReference>
<proteinExistence type="predicted"/>
<feature type="non-terminal residue" evidence="2">
    <location>
        <position position="1"/>
    </location>
</feature>
<dbReference type="OMA" id="WYKKPAV"/>
<feature type="non-terminal residue" evidence="2">
    <location>
        <position position="870"/>
    </location>
</feature>
<keyword evidence="3" id="KW-1185">Reference proteome</keyword>
<dbReference type="GO" id="GO:0005737">
    <property type="term" value="C:cytoplasm"/>
    <property type="evidence" value="ECO:0007669"/>
    <property type="project" value="InterPro"/>
</dbReference>
<accession>M3K2A9</accession>
<organism evidence="2 3">
    <name type="scientific">Candida maltosa (strain Xu316)</name>
    <name type="common">Yeast</name>
    <dbReference type="NCBI Taxonomy" id="1245528"/>
    <lineage>
        <taxon>Eukaryota</taxon>
        <taxon>Fungi</taxon>
        <taxon>Dikarya</taxon>
        <taxon>Ascomycota</taxon>
        <taxon>Saccharomycotina</taxon>
        <taxon>Pichiomycetes</taxon>
        <taxon>Debaryomycetaceae</taxon>
        <taxon>Candida/Lodderomyces clade</taxon>
        <taxon>Candida</taxon>
    </lineage>
</organism>
<feature type="compositionally biased region" description="Polar residues" evidence="1">
    <location>
        <begin position="442"/>
        <end position="463"/>
    </location>
</feature>
<feature type="compositionally biased region" description="Low complexity" evidence="1">
    <location>
        <begin position="464"/>
        <end position="490"/>
    </location>
</feature>
<comment type="caution">
    <text evidence="2">The sequence shown here is derived from an EMBL/GenBank/DDBJ whole genome shotgun (WGS) entry which is preliminary data.</text>
</comment>
<feature type="region of interest" description="Disordered" evidence="1">
    <location>
        <begin position="408"/>
        <end position="781"/>
    </location>
</feature>
<evidence type="ECO:0000256" key="1">
    <source>
        <dbReference type="SAM" id="MobiDB-lite"/>
    </source>
</evidence>
<feature type="region of interest" description="Disordered" evidence="1">
    <location>
        <begin position="846"/>
        <end position="870"/>
    </location>
</feature>
<gene>
    <name evidence="2" type="ORF">G210_0484</name>
</gene>
<dbReference type="eggNOG" id="ENOG502S8NP">
    <property type="taxonomic scope" value="Eukaryota"/>
</dbReference>
<evidence type="ECO:0000313" key="2">
    <source>
        <dbReference type="EMBL" id="EMG48874.1"/>
    </source>
</evidence>
<dbReference type="PRINTS" id="PR02082">
    <property type="entry name" value="GLC7IP4"/>
</dbReference>
<dbReference type="STRING" id="1245528.M3K2A9"/>
<feature type="compositionally biased region" description="Low complexity" evidence="1">
    <location>
        <begin position="420"/>
        <end position="432"/>
    </location>
</feature>
<evidence type="ECO:0000313" key="3">
    <source>
        <dbReference type="Proteomes" id="UP000011777"/>
    </source>
</evidence>
<dbReference type="OrthoDB" id="4087202at2759"/>
<dbReference type="GO" id="GO:0019888">
    <property type="term" value="F:protein phosphatase regulator activity"/>
    <property type="evidence" value="ECO:0007669"/>
    <property type="project" value="InterPro"/>
</dbReference>
<feature type="compositionally biased region" description="Polar residues" evidence="1">
    <location>
        <begin position="491"/>
        <end position="507"/>
    </location>
</feature>
<name>M3K2A9_CANMX</name>
<feature type="compositionally biased region" description="Polar residues" evidence="1">
    <location>
        <begin position="673"/>
        <end position="693"/>
    </location>
</feature>
<dbReference type="GO" id="GO:0008157">
    <property type="term" value="F:protein phosphatase 1 binding"/>
    <property type="evidence" value="ECO:0007669"/>
    <property type="project" value="InterPro"/>
</dbReference>
<reference evidence="2 3" key="1">
    <citation type="submission" date="2013-02" db="EMBL/GenBank/DDBJ databases">
        <title>Genome sequence of Candida maltosa Xu316, a potential industrial strain for xylitol and ethanol production.</title>
        <authorList>
            <person name="Yu J."/>
            <person name="Wang Q."/>
            <person name="Geng X."/>
            <person name="Bao W."/>
            <person name="He P."/>
            <person name="Cai J."/>
        </authorList>
    </citation>
    <scope>NUCLEOTIDE SEQUENCE [LARGE SCALE GENOMIC DNA]</scope>
    <source>
        <strain evidence="3">Xu316</strain>
    </source>
</reference>
<dbReference type="InterPro" id="IPR026241">
    <property type="entry name" value="GIP4"/>
</dbReference>
<dbReference type="AlphaFoldDB" id="M3K2A9"/>
<sequence length="870" mass="96883">MSSETISSEPESIQEVPKVDYKPQSIVSLDCKILQYEYGIYKLNQLILHLRKLQTDSKSSPNLPLLHYIVLLVGNIFSISDKGFDPKLIILSNYQFYKNTTINITPTTSHIPYDTPDLQIVALNDIPEIDTSIKCLKQLENLCNLCLQGYKKKLEQAKTEKLKGDPQINNTNYYTTIQTILASEIFNQDLDLTIEDSTFPLPIDNKELMENENFLEASLIDMDIKELFIVIKHMEQSLNFLKPLIVKLKKPQCDDPYALHKIFLLTQRLNDIYTIVRRYGRKIYLSNYQHLTDTKFLYHCKNPHYFKNTVLKDMNDYFNAMKKNGTLIANLTRLIRQDAKFEVNSKNITGNMNFAFQGLIVVETTMNKLKEFGMSWIISELKFRRIYQLPKKNLFNVYQSVAEAKPQPAIAPSTPTKGNAPPSSAVTPTSASKFSKAAVTTPEPNGENTQKPPAKSDTTAATTVNRSRSSSVSSVNSNNSSSGLLRRNSVTSPIKPNSLSTSSQNGRGSPRPTRPNSMLFMQPNSSASNLEIDPDKTSSSPVTPPTSTRRRSNSQPIGRDAIIATSGAAAALSRNGSLNSSRTSPARSSSLTSKSSGSTATEKIPSPAPSKITQKLLKVEEEESQAEQEKKNNNTKNNNGTEKEISPPPVVTKMSAAQRFQQKVREQAKSGALVTQQKETFNSVTFDPNNSSKYHLRKYVEQTSLPSPPPPQTQKQPLSPEVEEKVAVMPQRRTRDQVTRHNTQRNSRMIDFTESTSNSDQATTSSSESSTNVTVTTTTTTTATGKKVRFTGVPEWTEAEDAPTKYSNAILRNFAVFRHPIRSVRAYNAKSDQLLKEESLSFRTAVEDHTTTSSPPPMSNNNMAAAAAAA</sequence>